<sequence length="178" mass="19675">MSRLFYQRGLGCLLFSLLFFGCDSTQLPTNIPEASPFAPGEVVEPTTLEEFLRVSNLREALEIEWHNPTTQSCITIRDQAFIQQFVDTMLMPQSTTPISASEATLLIFETNSLDQPADTRLIALNLDPVQATAAFNNLSTPNWPIDLQGQYQLGDPQALLDLLATIEPKSTTNGPVCE</sequence>
<accession>A0A0P6YJI1</accession>
<protein>
    <recommendedName>
        <fullName evidence="4">Lipoprotein</fullName>
    </recommendedName>
</protein>
<dbReference type="Proteomes" id="UP000050277">
    <property type="component" value="Unassembled WGS sequence"/>
</dbReference>
<reference evidence="2 3" key="1">
    <citation type="submission" date="2015-07" db="EMBL/GenBank/DDBJ databases">
        <title>Whole genome sequence of Herpetosiphon geysericola DSM 7119.</title>
        <authorList>
            <person name="Hemp J."/>
            <person name="Ward L.M."/>
            <person name="Pace L.A."/>
            <person name="Fischer W.W."/>
        </authorList>
    </citation>
    <scope>NUCLEOTIDE SEQUENCE [LARGE SCALE GENOMIC DNA]</scope>
    <source>
        <strain evidence="2 3">DSM 7119</strain>
    </source>
</reference>
<evidence type="ECO:0008006" key="4">
    <source>
        <dbReference type="Google" id="ProtNLM"/>
    </source>
</evidence>
<evidence type="ECO:0000313" key="2">
    <source>
        <dbReference type="EMBL" id="KPL85286.1"/>
    </source>
</evidence>
<gene>
    <name evidence="2" type="ORF">SE18_16540</name>
</gene>
<keyword evidence="1" id="KW-0732">Signal</keyword>
<feature type="chain" id="PRO_5006133660" description="Lipoprotein" evidence="1">
    <location>
        <begin position="22"/>
        <end position="178"/>
    </location>
</feature>
<proteinExistence type="predicted"/>
<dbReference type="OrthoDB" id="9828594at2"/>
<keyword evidence="3" id="KW-1185">Reference proteome</keyword>
<dbReference type="PROSITE" id="PS51257">
    <property type="entry name" value="PROKAR_LIPOPROTEIN"/>
    <property type="match status" value="1"/>
</dbReference>
<evidence type="ECO:0000313" key="3">
    <source>
        <dbReference type="Proteomes" id="UP000050277"/>
    </source>
</evidence>
<feature type="signal peptide" evidence="1">
    <location>
        <begin position="1"/>
        <end position="21"/>
    </location>
</feature>
<dbReference type="EMBL" id="LGKP01000025">
    <property type="protein sequence ID" value="KPL85286.1"/>
    <property type="molecule type" value="Genomic_DNA"/>
</dbReference>
<evidence type="ECO:0000256" key="1">
    <source>
        <dbReference type="SAM" id="SignalP"/>
    </source>
</evidence>
<dbReference type="RefSeq" id="WP_054535567.1">
    <property type="nucleotide sequence ID" value="NZ_LGKP01000025.1"/>
</dbReference>
<dbReference type="AlphaFoldDB" id="A0A0P6YJI1"/>
<organism evidence="2 3">
    <name type="scientific">Herpetosiphon geysericola</name>
    <dbReference type="NCBI Taxonomy" id="70996"/>
    <lineage>
        <taxon>Bacteria</taxon>
        <taxon>Bacillati</taxon>
        <taxon>Chloroflexota</taxon>
        <taxon>Chloroflexia</taxon>
        <taxon>Herpetosiphonales</taxon>
        <taxon>Herpetosiphonaceae</taxon>
        <taxon>Herpetosiphon</taxon>
    </lineage>
</organism>
<comment type="caution">
    <text evidence="2">The sequence shown here is derived from an EMBL/GenBank/DDBJ whole genome shotgun (WGS) entry which is preliminary data.</text>
</comment>
<name>A0A0P6YJI1_9CHLR</name>